<name>A0AA47NXI9_MERPO</name>
<dbReference type="SUPFAM" id="SSF57586">
    <property type="entry name" value="TNF receptor-like"/>
    <property type="match status" value="1"/>
</dbReference>
<dbReference type="EMBL" id="JAOPHQ010003604">
    <property type="protein sequence ID" value="KAK0142486.1"/>
    <property type="molecule type" value="Genomic_DNA"/>
</dbReference>
<feature type="transmembrane region" description="Helical" evidence="2">
    <location>
        <begin position="21"/>
        <end position="41"/>
    </location>
</feature>
<dbReference type="PANTHER" id="PTHR47139">
    <property type="entry name" value="TUMOR NECROSIS FACTOR RECEPTOR SUPERFAMILY MEMBER 9"/>
    <property type="match status" value="1"/>
</dbReference>
<feature type="transmembrane region" description="Helical" evidence="2">
    <location>
        <begin position="231"/>
        <end position="252"/>
    </location>
</feature>
<keyword evidence="4" id="KW-1185">Reference proteome</keyword>
<keyword evidence="2" id="KW-1133">Transmembrane helix</keyword>
<dbReference type="GO" id="GO:0038023">
    <property type="term" value="F:signaling receptor activity"/>
    <property type="evidence" value="ECO:0007669"/>
    <property type="project" value="TreeGrafter"/>
</dbReference>
<gene>
    <name evidence="3" type="primary">TNFRSF9</name>
    <name evidence="3" type="ORF">N1851_019589</name>
</gene>
<evidence type="ECO:0000313" key="4">
    <source>
        <dbReference type="Proteomes" id="UP001174136"/>
    </source>
</evidence>
<comment type="caution">
    <text evidence="3">The sequence shown here is derived from an EMBL/GenBank/DDBJ whole genome shotgun (WGS) entry which is preliminary data.</text>
</comment>
<evidence type="ECO:0000256" key="2">
    <source>
        <dbReference type="SAM" id="Phobius"/>
    </source>
</evidence>
<keyword evidence="3" id="KW-0675">Receptor</keyword>
<dbReference type="GO" id="GO:0042127">
    <property type="term" value="P:regulation of cell population proliferation"/>
    <property type="evidence" value="ECO:0007669"/>
    <property type="project" value="TreeGrafter"/>
</dbReference>
<organism evidence="3 4">
    <name type="scientific">Merluccius polli</name>
    <name type="common">Benguela hake</name>
    <name type="synonym">Merluccius cadenati</name>
    <dbReference type="NCBI Taxonomy" id="89951"/>
    <lineage>
        <taxon>Eukaryota</taxon>
        <taxon>Metazoa</taxon>
        <taxon>Chordata</taxon>
        <taxon>Craniata</taxon>
        <taxon>Vertebrata</taxon>
        <taxon>Euteleostomi</taxon>
        <taxon>Actinopterygii</taxon>
        <taxon>Neopterygii</taxon>
        <taxon>Teleostei</taxon>
        <taxon>Neoteleostei</taxon>
        <taxon>Acanthomorphata</taxon>
        <taxon>Zeiogadaria</taxon>
        <taxon>Gadariae</taxon>
        <taxon>Gadiformes</taxon>
        <taxon>Gadoidei</taxon>
        <taxon>Merlucciidae</taxon>
        <taxon>Merluccius</taxon>
    </lineage>
</organism>
<dbReference type="Gene3D" id="2.10.50.10">
    <property type="entry name" value="Tumor Necrosis Factor Receptor, subunit A, domain 2"/>
    <property type="match status" value="1"/>
</dbReference>
<keyword evidence="2" id="KW-0472">Membrane</keyword>
<evidence type="ECO:0000256" key="1">
    <source>
        <dbReference type="SAM" id="MobiDB-lite"/>
    </source>
</evidence>
<protein>
    <submittedName>
        <fullName evidence="3">Tumor necrosis factor receptor superfamily member 9</fullName>
    </submittedName>
</protein>
<feature type="compositionally biased region" description="Acidic residues" evidence="1">
    <location>
        <begin position="306"/>
        <end position="324"/>
    </location>
</feature>
<dbReference type="AlphaFoldDB" id="A0AA47NXI9"/>
<evidence type="ECO:0000313" key="3">
    <source>
        <dbReference type="EMBL" id="KAK0142486.1"/>
    </source>
</evidence>
<dbReference type="Proteomes" id="UP001174136">
    <property type="component" value="Unassembled WGS sequence"/>
</dbReference>
<feature type="compositionally biased region" description="Low complexity" evidence="1">
    <location>
        <begin position="279"/>
        <end position="288"/>
    </location>
</feature>
<accession>A0AA47NXI9</accession>
<sequence length="334" mass="37228">MREDRHRTGSNKGRKRHRNSYPVSVFILGVTDFGVWGNRIFNRCGFGNPDDFCVVCEEGTFTTDPSRLQCTVCRECAGTRPYGLTTPHVHSHLKHQNTSNISCALVFAAACTTTRDTQCGCREGLRCGDSGCTFCVTECGKGQEPDKRTYTSRPVGSCRACPNGTFNDQTHQHCKPWRTMCPHPDEHLIKGDAETDSKCLNPATNSTTNTTPTTMTTTLLHVKPEMEDTMLPWWIVTAACCIILLVPLVLMIKIMRKLKGKKWIKPKELAKKTTKTPTKKPLYITTPTDEPRTLCTPTECSFHEPLEEEEASSSESLVTEDSEGSEGSTRKLMV</sequence>
<reference evidence="3" key="1">
    <citation type="journal article" date="2023" name="Front. Mar. Sci.">
        <title>A new Merluccius polli reference genome to investigate the effects of global change in West African waters.</title>
        <authorList>
            <person name="Mateo J.L."/>
            <person name="Blanco-Fernandez C."/>
            <person name="Garcia-Vazquez E."/>
            <person name="Machado-Schiaffino G."/>
        </authorList>
    </citation>
    <scope>NUCLEOTIDE SEQUENCE</scope>
    <source>
        <strain evidence="3">C29</strain>
        <tissue evidence="3">Fin</tissue>
    </source>
</reference>
<feature type="region of interest" description="Disordered" evidence="1">
    <location>
        <begin position="271"/>
        <end position="334"/>
    </location>
</feature>
<keyword evidence="2" id="KW-0812">Transmembrane</keyword>
<proteinExistence type="predicted"/>
<dbReference type="PANTHER" id="PTHR47139:SF4">
    <property type="entry name" value="TUMOR NECROSIS FACTOR RECEPTOR SUPERFAMILY MEMBER 9 ISOFORM X1-RELATED"/>
    <property type="match status" value="1"/>
</dbReference>